<name>A0A645F4B9_9ZZZZ</name>
<dbReference type="InterPro" id="IPR017900">
    <property type="entry name" value="4Fe4S_Fe_S_CS"/>
</dbReference>
<keyword evidence="2" id="KW-0560">Oxidoreductase</keyword>
<dbReference type="Pfam" id="PF12838">
    <property type="entry name" value="Fer4_7"/>
    <property type="match status" value="1"/>
</dbReference>
<dbReference type="EMBL" id="VSSQ01054527">
    <property type="protein sequence ID" value="MPN08476.1"/>
    <property type="molecule type" value="Genomic_DNA"/>
</dbReference>
<dbReference type="Gene3D" id="3.30.70.20">
    <property type="match status" value="1"/>
</dbReference>
<dbReference type="PANTHER" id="PTHR43122">
    <property type="entry name" value="FERREDOXIN SUBUNIT OF PYRUVATE:FLAVODOXIN OXIDOREDUCTASE-RELATED"/>
    <property type="match status" value="1"/>
</dbReference>
<organism evidence="2">
    <name type="scientific">bioreactor metagenome</name>
    <dbReference type="NCBI Taxonomy" id="1076179"/>
    <lineage>
        <taxon>unclassified sequences</taxon>
        <taxon>metagenomes</taxon>
        <taxon>ecological metagenomes</taxon>
    </lineage>
</organism>
<dbReference type="PROSITE" id="PS00198">
    <property type="entry name" value="4FE4S_FER_1"/>
    <property type="match status" value="2"/>
</dbReference>
<protein>
    <submittedName>
        <fullName evidence="2">NAD(P)H-quinone oxidoreductase subunit I, chloroplastic</fullName>
        <ecNumber evidence="2">1.6.5.11</ecNumber>
    </submittedName>
</protein>
<dbReference type="PROSITE" id="PS51379">
    <property type="entry name" value="4FE4S_FER_2"/>
    <property type="match status" value="2"/>
</dbReference>
<dbReference type="GO" id="GO:0016491">
    <property type="term" value="F:oxidoreductase activity"/>
    <property type="evidence" value="ECO:0007669"/>
    <property type="project" value="UniProtKB-KW"/>
</dbReference>
<dbReference type="EC" id="1.6.5.11" evidence="2"/>
<dbReference type="InterPro" id="IPR017896">
    <property type="entry name" value="4Fe4S_Fe-S-bd"/>
</dbReference>
<dbReference type="AlphaFoldDB" id="A0A645F4B9"/>
<evidence type="ECO:0000313" key="2">
    <source>
        <dbReference type="EMBL" id="MPN08476.1"/>
    </source>
</evidence>
<comment type="caution">
    <text evidence="2">The sequence shown here is derived from an EMBL/GenBank/DDBJ whole genome shotgun (WGS) entry which is preliminary data.</text>
</comment>
<gene>
    <name evidence="2" type="primary">ndhI_105</name>
    <name evidence="2" type="ORF">SDC9_155758</name>
</gene>
<reference evidence="2" key="1">
    <citation type="submission" date="2019-08" db="EMBL/GenBank/DDBJ databases">
        <authorList>
            <person name="Kucharzyk K."/>
            <person name="Murdoch R.W."/>
            <person name="Higgins S."/>
            <person name="Loffler F."/>
        </authorList>
    </citation>
    <scope>NUCLEOTIDE SEQUENCE</scope>
</reference>
<sequence>MNKVVIDFDRCKECGYCVRFCPKQVLEWGKEINKKGYYPPVAVHMDRCIACAICARSCPDAAIEVFKE</sequence>
<accession>A0A645F4B9</accession>
<evidence type="ECO:0000259" key="1">
    <source>
        <dbReference type="PROSITE" id="PS51379"/>
    </source>
</evidence>
<dbReference type="SUPFAM" id="SSF54862">
    <property type="entry name" value="4Fe-4S ferredoxins"/>
    <property type="match status" value="1"/>
</dbReference>
<feature type="domain" description="4Fe-4S ferredoxin-type" evidence="1">
    <location>
        <begin position="39"/>
        <end position="68"/>
    </location>
</feature>
<proteinExistence type="predicted"/>
<feature type="domain" description="4Fe-4S ferredoxin-type" evidence="1">
    <location>
        <begin position="2"/>
        <end position="31"/>
    </location>
</feature>
<dbReference type="PANTHER" id="PTHR43122:SF1">
    <property type="entry name" value="IRON-SULFUR-BINDING PROTEIN"/>
    <property type="match status" value="1"/>
</dbReference>